<feature type="transmembrane region" description="Helical" evidence="10">
    <location>
        <begin position="369"/>
        <end position="394"/>
    </location>
</feature>
<evidence type="ECO:0000313" key="12">
    <source>
        <dbReference type="EMBL" id="CAD9241485.1"/>
    </source>
</evidence>
<evidence type="ECO:0000256" key="9">
    <source>
        <dbReference type="SAM" id="MobiDB-lite"/>
    </source>
</evidence>
<feature type="domain" description="CBS" evidence="11">
    <location>
        <begin position="624"/>
        <end position="679"/>
    </location>
</feature>
<protein>
    <recommendedName>
        <fullName evidence="11">CBS domain-containing protein</fullName>
    </recommendedName>
</protein>
<feature type="transmembrane region" description="Helical" evidence="10">
    <location>
        <begin position="457"/>
        <end position="478"/>
    </location>
</feature>
<accession>A0A7S1TQ30</accession>
<keyword evidence="2" id="KW-0813">Transport</keyword>
<dbReference type="Pfam" id="PF00654">
    <property type="entry name" value="Voltage_CLC"/>
    <property type="match status" value="1"/>
</dbReference>
<dbReference type="InterPro" id="IPR001807">
    <property type="entry name" value="ClC"/>
</dbReference>
<dbReference type="GO" id="GO:0016020">
    <property type="term" value="C:membrane"/>
    <property type="evidence" value="ECO:0007669"/>
    <property type="project" value="UniProtKB-SubCell"/>
</dbReference>
<dbReference type="SUPFAM" id="SSF54631">
    <property type="entry name" value="CBS-domain pair"/>
    <property type="match status" value="1"/>
</dbReference>
<name>A0A7S1TQ30_9RHOD</name>
<dbReference type="Pfam" id="PF00571">
    <property type="entry name" value="CBS"/>
    <property type="match status" value="1"/>
</dbReference>
<dbReference type="Gene3D" id="1.10.3080.10">
    <property type="entry name" value="Clc chloride channel"/>
    <property type="match status" value="1"/>
</dbReference>
<feature type="transmembrane region" description="Helical" evidence="10">
    <location>
        <begin position="531"/>
        <end position="555"/>
    </location>
</feature>
<evidence type="ECO:0000256" key="8">
    <source>
        <dbReference type="ARBA" id="ARBA00023214"/>
    </source>
</evidence>
<keyword evidence="6" id="KW-0406">Ion transport</keyword>
<keyword evidence="7 10" id="KW-0472">Membrane</keyword>
<feature type="transmembrane region" description="Helical" evidence="10">
    <location>
        <begin position="322"/>
        <end position="348"/>
    </location>
</feature>
<feature type="transmembrane region" description="Helical" evidence="10">
    <location>
        <begin position="414"/>
        <end position="436"/>
    </location>
</feature>
<evidence type="ECO:0000259" key="11">
    <source>
        <dbReference type="Pfam" id="PF00571"/>
    </source>
</evidence>
<comment type="subcellular location">
    <subcellularLocation>
        <location evidence="1">Membrane</location>
        <topology evidence="1">Multi-pass membrane protein</topology>
    </subcellularLocation>
</comment>
<reference evidence="12" key="1">
    <citation type="submission" date="2021-01" db="EMBL/GenBank/DDBJ databases">
        <authorList>
            <person name="Corre E."/>
            <person name="Pelletier E."/>
            <person name="Niang G."/>
            <person name="Scheremetjew M."/>
            <person name="Finn R."/>
            <person name="Kale V."/>
            <person name="Holt S."/>
            <person name="Cochrane G."/>
            <person name="Meng A."/>
            <person name="Brown T."/>
            <person name="Cohen L."/>
        </authorList>
    </citation>
    <scope>NUCLEOTIDE SEQUENCE</scope>
    <source>
        <strain evidence="12">CCMP3124</strain>
    </source>
</reference>
<dbReference type="InterPro" id="IPR000644">
    <property type="entry name" value="CBS_dom"/>
</dbReference>
<feature type="compositionally biased region" description="Polar residues" evidence="9">
    <location>
        <begin position="99"/>
        <end position="110"/>
    </location>
</feature>
<keyword evidence="8" id="KW-0868">Chloride</keyword>
<feature type="transmembrane region" description="Helical" evidence="10">
    <location>
        <begin position="186"/>
        <end position="204"/>
    </location>
</feature>
<dbReference type="SUPFAM" id="SSF81340">
    <property type="entry name" value="Clc chloride channel"/>
    <property type="match status" value="1"/>
</dbReference>
<evidence type="ECO:0000256" key="3">
    <source>
        <dbReference type="ARBA" id="ARBA00022692"/>
    </source>
</evidence>
<feature type="compositionally biased region" description="Low complexity" evidence="9">
    <location>
        <begin position="68"/>
        <end position="81"/>
    </location>
</feature>
<feature type="transmembrane region" description="Helical" evidence="10">
    <location>
        <begin position="143"/>
        <end position="166"/>
    </location>
</feature>
<sequence>MEGAPKQEIHRLTTSDVIFIDMLGGEHGAASQSGSTAASLSNAARNVAASVRRTADSHAATWIEQAKAESGSTSSGSTKASTRGHSRSASADDARQQTHRTSLQASSRSPTFFLPPGATAATSSAQGSQQRSPEDDDMMEASAWIYLALISSLSFGICIAVTWLATRLNDLVLWAASTASASNSNLELVFLIVLRAVLAATAFYSTRILGDGFSTGSGLPEVKCVLGGAYQHRVLSVRTLLSKMLGLSLALASRLSVGRLGPFIHFSVIVAAQVSQLRALFPRLAGSPKLQMQAFSAAAAAGVSATTGSPLGGALLSMELTGLYFFVHWLPVALYSAIAGYLLGARFLRLDQLAYFHTEARLGLRSNEVGTVFLVVALGAICGVAGACGVKLALLASRKVRFLTARWHLKPIRIAALVVSVCVAHSVISAGLGELFEISQRSAVIMLFEAKSLPLPRFCSSAAHSASVVGLVGCLVGMTSIKVVLTVASVVLPLPAGVFMPVFFTGALLGRAYGELACHLVGPRSWLDPRAFAVIGSAALTAGVLHTVSIAVVILELIGSTSHGLGPWLVLSCVVSYFVSKNLSADLFSELIKSRDLPLALSIRELSMPELRAPWRSRLAIVPVNEFMQTQFPSVYPDTTAAELARLLRSHWTVCAVLSDRESCFILGTMRRTTLLRELTAEESRALAMCAIELGDTRVEPVVAYGATVRSDQREQDDRASTYGGLRIEALMQFDPNVNGNVAATSALINAAPFGIHPMTPYWKVSRYFQMLGLPRIYIVARGRCMGLVTKQQFLKFSSDARKRYISEGTAQ</sequence>
<dbReference type="Gene3D" id="3.10.580.10">
    <property type="entry name" value="CBS-domain"/>
    <property type="match status" value="1"/>
</dbReference>
<evidence type="ECO:0000256" key="1">
    <source>
        <dbReference type="ARBA" id="ARBA00004141"/>
    </source>
</evidence>
<evidence type="ECO:0000256" key="6">
    <source>
        <dbReference type="ARBA" id="ARBA00023065"/>
    </source>
</evidence>
<keyword evidence="5 10" id="KW-1133">Transmembrane helix</keyword>
<dbReference type="InterPro" id="IPR014743">
    <property type="entry name" value="Cl-channel_core"/>
</dbReference>
<gene>
    <name evidence="12" type="ORF">EAUS1353_LOCUS3225</name>
</gene>
<evidence type="ECO:0000256" key="2">
    <source>
        <dbReference type="ARBA" id="ARBA00022448"/>
    </source>
</evidence>
<keyword evidence="3 10" id="KW-0812">Transmembrane</keyword>
<dbReference type="InterPro" id="IPR050970">
    <property type="entry name" value="Cl_channel_volt-gated"/>
</dbReference>
<feature type="region of interest" description="Disordered" evidence="9">
    <location>
        <begin position="65"/>
        <end position="111"/>
    </location>
</feature>
<dbReference type="PRINTS" id="PR00762">
    <property type="entry name" value="CLCHANNEL"/>
</dbReference>
<dbReference type="InterPro" id="IPR046342">
    <property type="entry name" value="CBS_dom_sf"/>
</dbReference>
<feature type="transmembrane region" description="Helical" evidence="10">
    <location>
        <begin position="484"/>
        <end position="510"/>
    </location>
</feature>
<dbReference type="PANTHER" id="PTHR45720:SF10">
    <property type="entry name" value="CHLORIDE CHANNEL PROTEIN 2"/>
    <property type="match status" value="1"/>
</dbReference>
<evidence type="ECO:0000256" key="4">
    <source>
        <dbReference type="ARBA" id="ARBA00022737"/>
    </source>
</evidence>
<keyword evidence="4" id="KW-0677">Repeat</keyword>
<dbReference type="AlphaFoldDB" id="A0A7S1TQ30"/>
<organism evidence="12">
    <name type="scientific">Erythrolobus australicus</name>
    <dbReference type="NCBI Taxonomy" id="1077150"/>
    <lineage>
        <taxon>Eukaryota</taxon>
        <taxon>Rhodophyta</taxon>
        <taxon>Bangiophyceae</taxon>
        <taxon>Porphyridiales</taxon>
        <taxon>Porphyridiaceae</taxon>
        <taxon>Erythrolobus</taxon>
    </lineage>
</organism>
<dbReference type="GO" id="GO:0005247">
    <property type="term" value="F:voltage-gated chloride channel activity"/>
    <property type="evidence" value="ECO:0007669"/>
    <property type="project" value="TreeGrafter"/>
</dbReference>
<feature type="transmembrane region" description="Helical" evidence="10">
    <location>
        <begin position="293"/>
        <end position="316"/>
    </location>
</feature>
<evidence type="ECO:0000256" key="5">
    <source>
        <dbReference type="ARBA" id="ARBA00022989"/>
    </source>
</evidence>
<feature type="transmembrane region" description="Helical" evidence="10">
    <location>
        <begin position="561"/>
        <end position="579"/>
    </location>
</feature>
<proteinExistence type="predicted"/>
<evidence type="ECO:0000256" key="10">
    <source>
        <dbReference type="SAM" id="Phobius"/>
    </source>
</evidence>
<dbReference type="PANTHER" id="PTHR45720">
    <property type="entry name" value="CHLORIDE CHANNEL PROTEIN 2"/>
    <property type="match status" value="1"/>
</dbReference>
<dbReference type="EMBL" id="HBGI01004978">
    <property type="protein sequence ID" value="CAD9241485.1"/>
    <property type="molecule type" value="Transcribed_RNA"/>
</dbReference>
<evidence type="ECO:0000256" key="7">
    <source>
        <dbReference type="ARBA" id="ARBA00023136"/>
    </source>
</evidence>